<gene>
    <name evidence="1" type="ORF">MCOR_43801</name>
</gene>
<accession>A0A6J8DPU6</accession>
<evidence type="ECO:0000313" key="2">
    <source>
        <dbReference type="Proteomes" id="UP000507470"/>
    </source>
</evidence>
<keyword evidence="2" id="KW-1185">Reference proteome</keyword>
<organism evidence="1 2">
    <name type="scientific">Mytilus coruscus</name>
    <name type="common">Sea mussel</name>
    <dbReference type="NCBI Taxonomy" id="42192"/>
    <lineage>
        <taxon>Eukaryota</taxon>
        <taxon>Metazoa</taxon>
        <taxon>Spiralia</taxon>
        <taxon>Lophotrochozoa</taxon>
        <taxon>Mollusca</taxon>
        <taxon>Bivalvia</taxon>
        <taxon>Autobranchia</taxon>
        <taxon>Pteriomorphia</taxon>
        <taxon>Mytilida</taxon>
        <taxon>Mytiloidea</taxon>
        <taxon>Mytilidae</taxon>
        <taxon>Mytilinae</taxon>
        <taxon>Mytilus</taxon>
    </lineage>
</organism>
<sequence length="226" mass="25769">MSPPNETLIITSRAKQFLLLTLNSLHYLIITMIGSVNEQAIEIKQLKNSVLVYDPSESIRRKILSLNKHGKFQIKVTKFDTDHRKKITIEAAATKEKNENKVTKNRVYKVIPKPVDTEILNIKKQENILRQSSLGHYAKQCRKSINTCIKCAGKHATKNCNDKTIKCNNCGGKNQAIDKSCPKYIFQKQVLENMYSYKMSFQQAKQKAQQKGETIPKIISSQVSKV</sequence>
<dbReference type="Proteomes" id="UP000507470">
    <property type="component" value="Unassembled WGS sequence"/>
</dbReference>
<protein>
    <submittedName>
        <fullName evidence="1">Uncharacterized protein</fullName>
    </submittedName>
</protein>
<name>A0A6J8DPU6_MYTCO</name>
<dbReference type="AlphaFoldDB" id="A0A6J8DPU6"/>
<reference evidence="1 2" key="1">
    <citation type="submission" date="2020-06" db="EMBL/GenBank/DDBJ databases">
        <authorList>
            <person name="Li R."/>
            <person name="Bekaert M."/>
        </authorList>
    </citation>
    <scope>NUCLEOTIDE SEQUENCE [LARGE SCALE GENOMIC DNA]</scope>
    <source>
        <strain evidence="2">wild</strain>
    </source>
</reference>
<proteinExistence type="predicted"/>
<dbReference type="EMBL" id="CACVKT020007783">
    <property type="protein sequence ID" value="CAC5410628.1"/>
    <property type="molecule type" value="Genomic_DNA"/>
</dbReference>
<evidence type="ECO:0000313" key="1">
    <source>
        <dbReference type="EMBL" id="CAC5410628.1"/>
    </source>
</evidence>